<keyword evidence="7" id="KW-1185">Reference proteome</keyword>
<proteinExistence type="predicted"/>
<dbReference type="EC" id="3.6.1.27" evidence="1"/>
<dbReference type="EMBL" id="CP031769">
    <property type="protein sequence ID" value="AXR06348.1"/>
    <property type="molecule type" value="Genomic_DNA"/>
</dbReference>
<dbReference type="OrthoDB" id="6330433at2"/>
<feature type="region of interest" description="Disordered" evidence="4">
    <location>
        <begin position="91"/>
        <end position="114"/>
    </location>
</feature>
<evidence type="ECO:0000313" key="6">
    <source>
        <dbReference type="EMBL" id="AXR06348.1"/>
    </source>
</evidence>
<dbReference type="Pfam" id="PF01569">
    <property type="entry name" value="PAP2"/>
    <property type="match status" value="1"/>
</dbReference>
<evidence type="ECO:0000256" key="2">
    <source>
        <dbReference type="ARBA" id="ARBA00032707"/>
    </source>
</evidence>
<evidence type="ECO:0000256" key="4">
    <source>
        <dbReference type="SAM" id="MobiDB-lite"/>
    </source>
</evidence>
<dbReference type="KEGG" id="salm:D0Y50_08200"/>
<feature type="domain" description="Phosphatidic acid phosphatase type 2/haloperoxidase" evidence="5">
    <location>
        <begin position="68"/>
        <end position="176"/>
    </location>
</feature>
<dbReference type="AlphaFoldDB" id="A0A346NLE1"/>
<evidence type="ECO:0000256" key="1">
    <source>
        <dbReference type="ARBA" id="ARBA00012374"/>
    </source>
</evidence>
<name>A0A346NLE1_9ALTE</name>
<dbReference type="PANTHER" id="PTHR14969:SF13">
    <property type="entry name" value="AT30094P"/>
    <property type="match status" value="1"/>
</dbReference>
<gene>
    <name evidence="6" type="ORF">D0Y50_08200</name>
</gene>
<evidence type="ECO:0000256" key="3">
    <source>
        <dbReference type="ARBA" id="ARBA00047594"/>
    </source>
</evidence>
<dbReference type="InterPro" id="IPR036938">
    <property type="entry name" value="PAP2/HPO_sf"/>
</dbReference>
<dbReference type="Gene3D" id="1.20.144.10">
    <property type="entry name" value="Phosphatidic acid phosphatase type 2/haloperoxidase"/>
    <property type="match status" value="1"/>
</dbReference>
<organism evidence="6 7">
    <name type="scientific">Salinimonas sediminis</name>
    <dbReference type="NCBI Taxonomy" id="2303538"/>
    <lineage>
        <taxon>Bacteria</taxon>
        <taxon>Pseudomonadati</taxon>
        <taxon>Pseudomonadota</taxon>
        <taxon>Gammaproteobacteria</taxon>
        <taxon>Alteromonadales</taxon>
        <taxon>Alteromonadaceae</taxon>
        <taxon>Alteromonas/Salinimonas group</taxon>
        <taxon>Salinimonas</taxon>
    </lineage>
</organism>
<dbReference type="SMART" id="SM00014">
    <property type="entry name" value="acidPPc"/>
    <property type="match status" value="1"/>
</dbReference>
<evidence type="ECO:0000259" key="5">
    <source>
        <dbReference type="SMART" id="SM00014"/>
    </source>
</evidence>
<dbReference type="GO" id="GO:0050380">
    <property type="term" value="F:undecaprenyl-diphosphatase activity"/>
    <property type="evidence" value="ECO:0007669"/>
    <property type="project" value="UniProtKB-EC"/>
</dbReference>
<protein>
    <recommendedName>
        <fullName evidence="1">undecaprenyl-diphosphate phosphatase</fullName>
        <ecNumber evidence="1">3.6.1.27</ecNumber>
    </recommendedName>
    <alternativeName>
        <fullName evidence="2">Undecaprenyl pyrophosphate phosphatase</fullName>
    </alternativeName>
</protein>
<sequence length="200" mass="20579">MQGLTLGKGYIAYKLTNLLRSKGSTKGNGIVTSQTLSAVTKPPSVVAATATAYVASRYSGHKQLEDTLLKATCSAALAGLANAGLKRLIGRKRPRTNTGPAFKGATLDDSHNSMPSGHAAAVAAVAASIPKSSGPLLAAAAATAVIGRSRTGRDAHHFSDVLVGSCVGFAAAQVVKRLAKPVTETVTEQVHKVEEKIHNR</sequence>
<evidence type="ECO:0000313" key="7">
    <source>
        <dbReference type="Proteomes" id="UP000262073"/>
    </source>
</evidence>
<reference evidence="6 7" key="1">
    <citation type="submission" date="2018-08" db="EMBL/GenBank/DDBJ databases">
        <title>Salinimonas sediminis sp. nov., a piezophilic bacterium isolated from a deep-sea sediment sample from the New Britain Trench.</title>
        <authorList>
            <person name="Cao J."/>
        </authorList>
    </citation>
    <scope>NUCLEOTIDE SEQUENCE [LARGE SCALE GENOMIC DNA]</scope>
    <source>
        <strain evidence="6 7">N102</strain>
    </source>
</reference>
<dbReference type="InterPro" id="IPR000326">
    <property type="entry name" value="PAP2/HPO"/>
</dbReference>
<dbReference type="Proteomes" id="UP000262073">
    <property type="component" value="Chromosome"/>
</dbReference>
<dbReference type="SUPFAM" id="SSF48317">
    <property type="entry name" value="Acid phosphatase/Vanadium-dependent haloperoxidase"/>
    <property type="match status" value="1"/>
</dbReference>
<dbReference type="RefSeq" id="WP_108566896.1">
    <property type="nucleotide sequence ID" value="NZ_CP031769.1"/>
</dbReference>
<accession>A0A346NLE1</accession>
<dbReference type="CDD" id="cd01610">
    <property type="entry name" value="PAP2_like"/>
    <property type="match status" value="1"/>
</dbReference>
<dbReference type="PANTHER" id="PTHR14969">
    <property type="entry name" value="SPHINGOSINE-1-PHOSPHATE PHOSPHOHYDROLASE"/>
    <property type="match status" value="1"/>
</dbReference>
<comment type="catalytic activity">
    <reaction evidence="3">
        <text>di-trans,octa-cis-undecaprenyl diphosphate + H2O = di-trans,octa-cis-undecaprenyl phosphate + phosphate + H(+)</text>
        <dbReference type="Rhea" id="RHEA:28094"/>
        <dbReference type="ChEBI" id="CHEBI:15377"/>
        <dbReference type="ChEBI" id="CHEBI:15378"/>
        <dbReference type="ChEBI" id="CHEBI:43474"/>
        <dbReference type="ChEBI" id="CHEBI:58405"/>
        <dbReference type="ChEBI" id="CHEBI:60392"/>
        <dbReference type="EC" id="3.6.1.27"/>
    </reaction>
</comment>